<name>A0ABY0HB13_9PEZI</name>
<evidence type="ECO:0000259" key="1">
    <source>
        <dbReference type="Pfam" id="PF06985"/>
    </source>
</evidence>
<gene>
    <name evidence="2" type="ORF">DL762_003311</name>
</gene>
<keyword evidence="3" id="KW-1185">Reference proteome</keyword>
<protein>
    <recommendedName>
        <fullName evidence="1">Heterokaryon incompatibility domain-containing protein</fullName>
    </recommendedName>
</protein>
<dbReference type="PANTHER" id="PTHR33112">
    <property type="entry name" value="DOMAIN PROTEIN, PUTATIVE-RELATED"/>
    <property type="match status" value="1"/>
</dbReference>
<dbReference type="Pfam" id="PF06985">
    <property type="entry name" value="HET"/>
    <property type="match status" value="1"/>
</dbReference>
<proteinExistence type="predicted"/>
<organism evidence="2 3">
    <name type="scientific">Monosporascus cannonballus</name>
    <dbReference type="NCBI Taxonomy" id="155416"/>
    <lineage>
        <taxon>Eukaryota</taxon>
        <taxon>Fungi</taxon>
        <taxon>Dikarya</taxon>
        <taxon>Ascomycota</taxon>
        <taxon>Pezizomycotina</taxon>
        <taxon>Sordariomycetes</taxon>
        <taxon>Xylariomycetidae</taxon>
        <taxon>Xylariales</taxon>
        <taxon>Xylariales incertae sedis</taxon>
        <taxon>Monosporascus</taxon>
    </lineage>
</organism>
<dbReference type="PANTHER" id="PTHR33112:SF12">
    <property type="entry name" value="HETEROKARYON INCOMPATIBILITY DOMAIN-CONTAINING PROTEIN"/>
    <property type="match status" value="1"/>
</dbReference>
<feature type="domain" description="Heterokaryon incompatibility" evidence="1">
    <location>
        <begin position="32"/>
        <end position="89"/>
    </location>
</feature>
<dbReference type="EMBL" id="QJNS01000075">
    <property type="protein sequence ID" value="RYO89288.1"/>
    <property type="molecule type" value="Genomic_DNA"/>
</dbReference>
<evidence type="ECO:0000313" key="2">
    <source>
        <dbReference type="EMBL" id="RYO89288.1"/>
    </source>
</evidence>
<accession>A0ABY0HB13</accession>
<dbReference type="Proteomes" id="UP000294003">
    <property type="component" value="Unassembled WGS sequence"/>
</dbReference>
<evidence type="ECO:0000313" key="3">
    <source>
        <dbReference type="Proteomes" id="UP000294003"/>
    </source>
</evidence>
<reference evidence="2 3" key="1">
    <citation type="submission" date="2018-06" db="EMBL/GenBank/DDBJ databases">
        <title>Complete Genomes of Monosporascus.</title>
        <authorList>
            <person name="Robinson A.J."/>
            <person name="Natvig D.O."/>
        </authorList>
    </citation>
    <scope>NUCLEOTIDE SEQUENCE [LARGE SCALE GENOMIC DNA]</scope>
    <source>
        <strain evidence="2 3">CBS 609.92</strain>
    </source>
</reference>
<comment type="caution">
    <text evidence="2">The sequence shown here is derived from an EMBL/GenBank/DDBJ whole genome shotgun (WGS) entry which is preliminary data.</text>
</comment>
<dbReference type="InterPro" id="IPR010730">
    <property type="entry name" value="HET"/>
</dbReference>
<sequence>MQPRAIKPGEVDYTLIHRWIDTCQDNHGDFCRLCIDQGDEENKMQHIEIMSKIYRGAWVTIVALDAQNANSGIVRTGRGATDEQAATGTSAAPVTSAQVYFERNTTQCCESIDESESSYHSLQAEDGVKMLNDCVCHSGTQNALGTGVLRDPLVASRAEAMFQREKHRMEHYCNLVECYSAKHMPFGSDALNAFQAILGQLSDGSFERGFFWSLPVEMLPHAPSVPAPR</sequence>